<dbReference type="InterPro" id="IPR051077">
    <property type="entry name" value="Ca-dependent_lectin"/>
</dbReference>
<organism evidence="2 3">
    <name type="scientific">Mytilus edulis</name>
    <name type="common">Blue mussel</name>
    <dbReference type="NCBI Taxonomy" id="6550"/>
    <lineage>
        <taxon>Eukaryota</taxon>
        <taxon>Metazoa</taxon>
        <taxon>Spiralia</taxon>
        <taxon>Lophotrochozoa</taxon>
        <taxon>Mollusca</taxon>
        <taxon>Bivalvia</taxon>
        <taxon>Autobranchia</taxon>
        <taxon>Pteriomorphia</taxon>
        <taxon>Mytilida</taxon>
        <taxon>Mytiloidea</taxon>
        <taxon>Mytilidae</taxon>
        <taxon>Mytilinae</taxon>
        <taxon>Mytilus</taxon>
    </lineage>
</organism>
<feature type="signal peptide" evidence="1">
    <location>
        <begin position="1"/>
        <end position="20"/>
    </location>
</feature>
<proteinExistence type="predicted"/>
<gene>
    <name evidence="2" type="ORF">MEDL_3455</name>
</gene>
<dbReference type="EMBL" id="CAJPWZ010000193">
    <property type="protein sequence ID" value="CAG2188043.1"/>
    <property type="molecule type" value="Genomic_DNA"/>
</dbReference>
<evidence type="ECO:0000256" key="1">
    <source>
        <dbReference type="SAM" id="SignalP"/>
    </source>
</evidence>
<evidence type="ECO:0000313" key="3">
    <source>
        <dbReference type="Proteomes" id="UP000683360"/>
    </source>
</evidence>
<keyword evidence="1" id="KW-0732">Signal</keyword>
<protein>
    <recommendedName>
        <fullName evidence="4">Short-chain collagen C4-like</fullName>
    </recommendedName>
</protein>
<name>A0A8S3PZ93_MYTED</name>
<accession>A0A8S3PZ93</accession>
<dbReference type="PANTHER" id="PTHR24024">
    <property type="entry name" value="PULMONARY SURFACTANT-ASSOCIATED PROTEIN A"/>
    <property type="match status" value="1"/>
</dbReference>
<reference evidence="2" key="1">
    <citation type="submission" date="2021-03" db="EMBL/GenBank/DDBJ databases">
        <authorList>
            <person name="Bekaert M."/>
        </authorList>
    </citation>
    <scope>NUCLEOTIDE SEQUENCE</scope>
</reference>
<dbReference type="AlphaFoldDB" id="A0A8S3PZ93"/>
<keyword evidence="3" id="KW-1185">Reference proteome</keyword>
<feature type="chain" id="PRO_5035856145" description="Short-chain collagen C4-like" evidence="1">
    <location>
        <begin position="21"/>
        <end position="282"/>
    </location>
</feature>
<dbReference type="OrthoDB" id="6059813at2759"/>
<comment type="caution">
    <text evidence="2">The sequence shown here is derived from an EMBL/GenBank/DDBJ whole genome shotgun (WGS) entry which is preliminary data.</text>
</comment>
<dbReference type="PANTHER" id="PTHR24024:SF18">
    <property type="entry name" value="SHORT-CHAIN COLLAGEN C4-LIKE"/>
    <property type="match status" value="1"/>
</dbReference>
<sequence length="282" mass="31484">MESPVIFYVFLTFLVSSTGAHECTGDKCRDGIAMPLLDKMGATLKAHLDVTNMNNHLKAYIQQEIQEGVEFVMRNKMKKLVNAGLKKMSTTIEARVKTGTSYVQWGKTKCTNENTEMVYTGFVGGSSYTGGGAPNKLCVPNEPQWGIHDGRVNRSPFIGATLFVNYDINIKNTLFDKKYSYYVIQCAVCHVTKATSTIMIPGRTSCYENWKKEYNGYLMAGYPLHKAASEYICVDGNPDHIKRVTSWADKSLLYSVYSRCNGATPCPPYVNGREMTCVVCSR</sequence>
<dbReference type="GO" id="GO:0005615">
    <property type="term" value="C:extracellular space"/>
    <property type="evidence" value="ECO:0007669"/>
    <property type="project" value="TreeGrafter"/>
</dbReference>
<evidence type="ECO:0008006" key="4">
    <source>
        <dbReference type="Google" id="ProtNLM"/>
    </source>
</evidence>
<dbReference type="Proteomes" id="UP000683360">
    <property type="component" value="Unassembled WGS sequence"/>
</dbReference>
<evidence type="ECO:0000313" key="2">
    <source>
        <dbReference type="EMBL" id="CAG2188043.1"/>
    </source>
</evidence>